<gene>
    <name evidence="1" type="ORF">MILVUS5_LOCUS29985</name>
</gene>
<evidence type="ECO:0000313" key="1">
    <source>
        <dbReference type="EMBL" id="CAJ2664878.1"/>
    </source>
</evidence>
<comment type="caution">
    <text evidence="1">The sequence shown here is derived from an EMBL/GenBank/DDBJ whole genome shotgun (WGS) entry which is preliminary data.</text>
</comment>
<dbReference type="EMBL" id="CASHSV030000409">
    <property type="protein sequence ID" value="CAJ2664878.1"/>
    <property type="molecule type" value="Genomic_DNA"/>
</dbReference>
<keyword evidence="2" id="KW-1185">Reference proteome</keyword>
<accession>A0ACB0L974</accession>
<reference evidence="1" key="1">
    <citation type="submission" date="2023-10" db="EMBL/GenBank/DDBJ databases">
        <authorList>
            <person name="Rodriguez Cubillos JULIANA M."/>
            <person name="De Vega J."/>
        </authorList>
    </citation>
    <scope>NUCLEOTIDE SEQUENCE</scope>
</reference>
<organism evidence="1 2">
    <name type="scientific">Trifolium pratense</name>
    <name type="common">Red clover</name>
    <dbReference type="NCBI Taxonomy" id="57577"/>
    <lineage>
        <taxon>Eukaryota</taxon>
        <taxon>Viridiplantae</taxon>
        <taxon>Streptophyta</taxon>
        <taxon>Embryophyta</taxon>
        <taxon>Tracheophyta</taxon>
        <taxon>Spermatophyta</taxon>
        <taxon>Magnoliopsida</taxon>
        <taxon>eudicotyledons</taxon>
        <taxon>Gunneridae</taxon>
        <taxon>Pentapetalae</taxon>
        <taxon>rosids</taxon>
        <taxon>fabids</taxon>
        <taxon>Fabales</taxon>
        <taxon>Fabaceae</taxon>
        <taxon>Papilionoideae</taxon>
        <taxon>50 kb inversion clade</taxon>
        <taxon>NPAAA clade</taxon>
        <taxon>Hologalegina</taxon>
        <taxon>IRL clade</taxon>
        <taxon>Trifolieae</taxon>
        <taxon>Trifolium</taxon>
    </lineage>
</organism>
<name>A0ACB0L974_TRIPR</name>
<protein>
    <submittedName>
        <fullName evidence="1">Uncharacterized protein</fullName>
    </submittedName>
</protein>
<evidence type="ECO:0000313" key="2">
    <source>
        <dbReference type="Proteomes" id="UP001177021"/>
    </source>
</evidence>
<sequence length="376" mass="41065">MLLNHTSILEQFLSYVHHVTQFHALICFFLPFPPFSMAQLRPNNLTFILMHVLALFMIFTSKLAIAIGETLNIENFGAKPNGETDSTNAILTTWARACSSTTPTTIYVPKGKFLVSESVVFKGSCNNNDITVNIDGTLLANSNYDVIGNEESWLLFEDVDGVSIIGNGFLDGQGTSLWDCKRSGESCPMGATNLRFRNSNNIVINGITSLNSQMFHIVIDKCNNVKIQEVKISAAENSPNTDGIHVELSSSVNILNSNIATGDDCISIGPGTTNLWIEDIVCGPGHGISVGSLGKEFEELGVEHVTVKTVKFIGTTNGVRIKSWGKPSNGFARNILFQHVTMVNVQTPILIDQNYCPARKDCPNQVSVLKEILYSS</sequence>
<proteinExistence type="predicted"/>
<dbReference type="Proteomes" id="UP001177021">
    <property type="component" value="Unassembled WGS sequence"/>
</dbReference>